<proteinExistence type="predicted"/>
<geneLocation type="mitochondrion" evidence="1"/>
<dbReference type="EMBL" id="LKAM01000011">
    <property type="protein sequence ID" value="KUM46436.1"/>
    <property type="molecule type" value="Genomic_DNA"/>
</dbReference>
<dbReference type="AlphaFoldDB" id="A0A101LW41"/>
<name>A0A101LW41_PICGL</name>
<accession>A0A101LW41</accession>
<keyword evidence="1" id="KW-0496">Mitochondrion</keyword>
<sequence>MESQSPVNSNNVSNNVSNPMVELIMVELIKDIHSLDQ</sequence>
<gene>
    <name evidence="1" type="ORF">ABT39_MTgene1537</name>
</gene>
<comment type="caution">
    <text evidence="1">The sequence shown here is derived from an EMBL/GenBank/DDBJ whole genome shotgun (WGS) entry which is preliminary data.</text>
</comment>
<organism evidence="1">
    <name type="scientific">Picea glauca</name>
    <name type="common">White spruce</name>
    <name type="synonym">Pinus glauca</name>
    <dbReference type="NCBI Taxonomy" id="3330"/>
    <lineage>
        <taxon>Eukaryota</taxon>
        <taxon>Viridiplantae</taxon>
        <taxon>Streptophyta</taxon>
        <taxon>Embryophyta</taxon>
        <taxon>Tracheophyta</taxon>
        <taxon>Spermatophyta</taxon>
        <taxon>Pinopsida</taxon>
        <taxon>Pinidae</taxon>
        <taxon>Conifers I</taxon>
        <taxon>Pinales</taxon>
        <taxon>Pinaceae</taxon>
        <taxon>Picea</taxon>
    </lineage>
</organism>
<protein>
    <submittedName>
        <fullName evidence="1">Uncharacterized protein</fullName>
    </submittedName>
</protein>
<reference evidence="1" key="1">
    <citation type="journal article" date="2015" name="Genome Biol. Evol.">
        <title>Organellar Genomes of White Spruce (Picea glauca): Assembly and Annotation.</title>
        <authorList>
            <person name="Jackman S.D."/>
            <person name="Warren R.L."/>
            <person name="Gibb E.A."/>
            <person name="Vandervalk B.P."/>
            <person name="Mohamadi H."/>
            <person name="Chu J."/>
            <person name="Raymond A."/>
            <person name="Pleasance S."/>
            <person name="Coope R."/>
            <person name="Wildung M.R."/>
            <person name="Ritland C.E."/>
            <person name="Bousquet J."/>
            <person name="Jones S.J."/>
            <person name="Bohlmann J."/>
            <person name="Birol I."/>
        </authorList>
    </citation>
    <scope>NUCLEOTIDE SEQUENCE [LARGE SCALE GENOMIC DNA]</scope>
    <source>
        <tissue evidence="1">Flushing bud</tissue>
    </source>
</reference>
<evidence type="ECO:0000313" key="1">
    <source>
        <dbReference type="EMBL" id="KUM46436.1"/>
    </source>
</evidence>